<dbReference type="PANTHER" id="PTHR36369:SF1">
    <property type="entry name" value="TRANSMEMBRANE PROTEIN"/>
    <property type="match status" value="1"/>
</dbReference>
<dbReference type="EMBL" id="JBBPBM010000063">
    <property type="protein sequence ID" value="KAK8515445.1"/>
    <property type="molecule type" value="Genomic_DNA"/>
</dbReference>
<keyword evidence="3" id="KW-1185">Reference proteome</keyword>
<feature type="region of interest" description="Disordered" evidence="1">
    <location>
        <begin position="55"/>
        <end position="81"/>
    </location>
</feature>
<evidence type="ECO:0000313" key="3">
    <source>
        <dbReference type="Proteomes" id="UP001472677"/>
    </source>
</evidence>
<gene>
    <name evidence="2" type="ORF">V6N12_075487</name>
</gene>
<accession>A0ABR2C7S1</accession>
<comment type="caution">
    <text evidence="2">The sequence shown here is derived from an EMBL/GenBank/DDBJ whole genome shotgun (WGS) entry which is preliminary data.</text>
</comment>
<dbReference type="PANTHER" id="PTHR36369">
    <property type="entry name" value="TRANSMEMBRANE PROTEIN"/>
    <property type="match status" value="1"/>
</dbReference>
<proteinExistence type="predicted"/>
<organism evidence="2 3">
    <name type="scientific">Hibiscus sabdariffa</name>
    <name type="common">roselle</name>
    <dbReference type="NCBI Taxonomy" id="183260"/>
    <lineage>
        <taxon>Eukaryota</taxon>
        <taxon>Viridiplantae</taxon>
        <taxon>Streptophyta</taxon>
        <taxon>Embryophyta</taxon>
        <taxon>Tracheophyta</taxon>
        <taxon>Spermatophyta</taxon>
        <taxon>Magnoliopsida</taxon>
        <taxon>eudicotyledons</taxon>
        <taxon>Gunneridae</taxon>
        <taxon>Pentapetalae</taxon>
        <taxon>rosids</taxon>
        <taxon>malvids</taxon>
        <taxon>Malvales</taxon>
        <taxon>Malvaceae</taxon>
        <taxon>Malvoideae</taxon>
        <taxon>Hibiscus</taxon>
    </lineage>
</organism>
<protein>
    <recommendedName>
        <fullName evidence="4">Transmembrane protein</fullName>
    </recommendedName>
</protein>
<evidence type="ECO:0000313" key="2">
    <source>
        <dbReference type="EMBL" id="KAK8515445.1"/>
    </source>
</evidence>
<evidence type="ECO:0000256" key="1">
    <source>
        <dbReference type="SAM" id="MobiDB-lite"/>
    </source>
</evidence>
<evidence type="ECO:0008006" key="4">
    <source>
        <dbReference type="Google" id="ProtNLM"/>
    </source>
</evidence>
<dbReference type="Proteomes" id="UP001472677">
    <property type="component" value="Unassembled WGS sequence"/>
</dbReference>
<reference evidence="2 3" key="1">
    <citation type="journal article" date="2024" name="G3 (Bethesda)">
        <title>Genome assembly of Hibiscus sabdariffa L. provides insights into metabolisms of medicinal natural products.</title>
        <authorList>
            <person name="Kim T."/>
        </authorList>
    </citation>
    <scope>NUCLEOTIDE SEQUENCE [LARGE SCALE GENOMIC DNA]</scope>
    <source>
        <strain evidence="2">TK-2024</strain>
        <tissue evidence="2">Old leaves</tissue>
    </source>
</reference>
<name>A0ABR2C7S1_9ROSI</name>
<sequence>MNQTLDSTVEALTFNFASYGVLTVVNNPWTWVAVIMAAVSFWRMRATCGAAATLSRYEKSDQKPSTSITGRPEEKNPTLSASVGETSRVWPFVYNDGGMTKGEKFKWTVYYEDDDRETHDGDMVMTVAEWSNGDGGREEGSGGGGEWWERVLKVRKGEMVCYGYQDLTVLNGNVVRLWDGSCRRGW</sequence>